<reference evidence="5" key="1">
    <citation type="submission" date="2016-06" db="EMBL/GenBank/DDBJ databases">
        <authorList>
            <person name="Varghese N."/>
            <person name="Submissions Spin"/>
        </authorList>
    </citation>
    <scope>NUCLEOTIDE SEQUENCE [LARGE SCALE GENOMIC DNA]</scope>
    <source>
        <strain evidence="5">DSM 44815</strain>
    </source>
</reference>
<sequence length="320" mass="34039">MRTGAAAGHVGYYHEAICYDSDEHLLAVVLPFLRGGLAAGEPTVVGLGARNADLVRRALPAGSGVTFLPGGDVYARPTAAIRSYRKLLAGYVAEGAAQIRIVGELPVAAFGATWDWWARYESAINHAYDDFPLWSMCAYDTRAAPAHVLADVARTHPRVAGPDGSHRPTGDYTEPTAYLSENRPMLLDPVQRAAPLVELTDPSPAVARAAVQAADRGQLPTEDVEDLMVAVSEVVTNALRHGRRPARLRLWSGPDRIVATVHDEGVGPKDPFAGLLPAGDGSAGGLGLWISHQSCNHVATHRDTDGFTVRLTAGNPHFPA</sequence>
<keyword evidence="4" id="KW-0808">Transferase</keyword>
<dbReference type="PANTHER" id="PTHR35526:SF3">
    <property type="entry name" value="ANTI-SIGMA-F FACTOR RSBW"/>
    <property type="match status" value="1"/>
</dbReference>
<dbReference type="InterPro" id="IPR036890">
    <property type="entry name" value="HATPase_C_sf"/>
</dbReference>
<evidence type="ECO:0000313" key="5">
    <source>
        <dbReference type="Proteomes" id="UP000199385"/>
    </source>
</evidence>
<dbReference type="InterPro" id="IPR047718">
    <property type="entry name" value="RsbA-like_anti_sig"/>
</dbReference>
<proteinExistence type="predicted"/>
<organism evidence="4 5">
    <name type="scientific">Micromonospora auratinigra</name>
    <dbReference type="NCBI Taxonomy" id="261654"/>
    <lineage>
        <taxon>Bacteria</taxon>
        <taxon>Bacillati</taxon>
        <taxon>Actinomycetota</taxon>
        <taxon>Actinomycetes</taxon>
        <taxon>Micromonosporales</taxon>
        <taxon>Micromonosporaceae</taxon>
        <taxon>Micromonospora</taxon>
    </lineage>
</organism>
<dbReference type="Pfam" id="PF13581">
    <property type="entry name" value="HATPase_c_2"/>
    <property type="match status" value="1"/>
</dbReference>
<dbReference type="SUPFAM" id="SSF55874">
    <property type="entry name" value="ATPase domain of HSP90 chaperone/DNA topoisomerase II/histidine kinase"/>
    <property type="match status" value="1"/>
</dbReference>
<dbReference type="Gene3D" id="3.30.565.10">
    <property type="entry name" value="Histidine kinase-like ATPase, C-terminal domain"/>
    <property type="match status" value="1"/>
</dbReference>
<feature type="domain" description="MEDS" evidence="3">
    <location>
        <begin position="14"/>
        <end position="157"/>
    </location>
</feature>
<gene>
    <name evidence="4" type="ORF">GA0070611_0209</name>
</gene>
<keyword evidence="4" id="KW-0418">Kinase</keyword>
<dbReference type="PATRIC" id="fig|261654.4.peg.207"/>
<dbReference type="Proteomes" id="UP000199385">
    <property type="component" value="Chromosome I"/>
</dbReference>
<dbReference type="OrthoDB" id="4088450at2"/>
<dbReference type="EMBL" id="LT594323">
    <property type="protein sequence ID" value="SBT37434.1"/>
    <property type="molecule type" value="Genomic_DNA"/>
</dbReference>
<dbReference type="PANTHER" id="PTHR35526">
    <property type="entry name" value="ANTI-SIGMA-F FACTOR RSBW-RELATED"/>
    <property type="match status" value="1"/>
</dbReference>
<dbReference type="STRING" id="261654.GA0070611_0209"/>
<evidence type="ECO:0000313" key="4">
    <source>
        <dbReference type="EMBL" id="SBT37434.1"/>
    </source>
</evidence>
<evidence type="ECO:0000259" key="3">
    <source>
        <dbReference type="Pfam" id="PF14417"/>
    </source>
</evidence>
<dbReference type="NCBIfam" id="NF041045">
    <property type="entry name" value="RsbA_anti_sig"/>
    <property type="match status" value="1"/>
</dbReference>
<dbReference type="RefSeq" id="WP_091655892.1">
    <property type="nucleotide sequence ID" value="NZ_LT594323.1"/>
</dbReference>
<accession>A0A1A8Z0G4</accession>
<dbReference type="Pfam" id="PF14417">
    <property type="entry name" value="MEDS"/>
    <property type="match status" value="1"/>
</dbReference>
<name>A0A1A8Z0G4_9ACTN</name>
<feature type="domain" description="Histidine kinase/HSP90-like ATPase" evidence="2">
    <location>
        <begin position="205"/>
        <end position="312"/>
    </location>
</feature>
<protein>
    <submittedName>
        <fullName evidence="4">Anti-sigma regulatory factor (Ser/Thr protein kinase)</fullName>
    </submittedName>
</protein>
<keyword evidence="1" id="KW-0723">Serine/threonine-protein kinase</keyword>
<dbReference type="AlphaFoldDB" id="A0A1A8Z0G4"/>
<dbReference type="InterPro" id="IPR025847">
    <property type="entry name" value="MEDS_domain"/>
</dbReference>
<dbReference type="InterPro" id="IPR050267">
    <property type="entry name" value="Anti-sigma-factor_SerPK"/>
</dbReference>
<dbReference type="CDD" id="cd16936">
    <property type="entry name" value="HATPase_RsbW-like"/>
    <property type="match status" value="1"/>
</dbReference>
<keyword evidence="5" id="KW-1185">Reference proteome</keyword>
<evidence type="ECO:0000256" key="1">
    <source>
        <dbReference type="ARBA" id="ARBA00022527"/>
    </source>
</evidence>
<dbReference type="InterPro" id="IPR003594">
    <property type="entry name" value="HATPase_dom"/>
</dbReference>
<dbReference type="GO" id="GO:0004674">
    <property type="term" value="F:protein serine/threonine kinase activity"/>
    <property type="evidence" value="ECO:0007669"/>
    <property type="project" value="UniProtKB-KW"/>
</dbReference>
<evidence type="ECO:0000259" key="2">
    <source>
        <dbReference type="Pfam" id="PF13581"/>
    </source>
</evidence>